<evidence type="ECO:0000256" key="9">
    <source>
        <dbReference type="ARBA" id="ARBA00022737"/>
    </source>
</evidence>
<feature type="transmembrane region" description="Helical" evidence="17">
    <location>
        <begin position="276"/>
        <end position="302"/>
    </location>
</feature>
<keyword evidence="12" id="KW-0067">ATP-binding</keyword>
<keyword evidence="17" id="KW-1133">Transmembrane helix</keyword>
<evidence type="ECO:0000256" key="4">
    <source>
        <dbReference type="ARBA" id="ARBA00022553"/>
    </source>
</evidence>
<gene>
    <name evidence="20" type="ORF">OF850_01350</name>
</gene>
<evidence type="ECO:0000256" key="14">
    <source>
        <dbReference type="ARBA" id="ARBA00023026"/>
    </source>
</evidence>
<evidence type="ECO:0000256" key="7">
    <source>
        <dbReference type="ARBA" id="ARBA00022643"/>
    </source>
</evidence>
<evidence type="ECO:0000256" key="16">
    <source>
        <dbReference type="SAM" id="MobiDB-lite"/>
    </source>
</evidence>
<keyword evidence="4" id="KW-0597">Phosphoprotein</keyword>
<evidence type="ECO:0000259" key="18">
    <source>
        <dbReference type="PROSITE" id="PS50112"/>
    </source>
</evidence>
<evidence type="ECO:0000256" key="10">
    <source>
        <dbReference type="ARBA" id="ARBA00022741"/>
    </source>
</evidence>
<evidence type="ECO:0000313" key="21">
    <source>
        <dbReference type="Proteomes" id="UP001526430"/>
    </source>
</evidence>
<feature type="domain" description="PAC" evidence="19">
    <location>
        <begin position="431"/>
        <end position="484"/>
    </location>
</feature>
<dbReference type="PROSITE" id="PS50113">
    <property type="entry name" value="PAC"/>
    <property type="match status" value="1"/>
</dbReference>
<dbReference type="PANTHER" id="PTHR41523:SF8">
    <property type="entry name" value="ETHYLENE RESPONSE SENSOR PROTEIN"/>
    <property type="match status" value="1"/>
</dbReference>
<dbReference type="Proteomes" id="UP001526430">
    <property type="component" value="Unassembled WGS sequence"/>
</dbReference>
<comment type="catalytic activity">
    <reaction evidence="1">
        <text>ATP + protein L-histidine = ADP + protein N-phospho-L-histidine.</text>
        <dbReference type="EC" id="2.7.13.3"/>
    </reaction>
</comment>
<evidence type="ECO:0000256" key="13">
    <source>
        <dbReference type="ARBA" id="ARBA00022991"/>
    </source>
</evidence>
<accession>A0ABT3NQ18</accession>
<name>A0ABT3NQ18_9PROT</name>
<protein>
    <recommendedName>
        <fullName evidence="2">histidine kinase</fullName>
        <ecNumber evidence="2">2.7.13.3</ecNumber>
    </recommendedName>
</protein>
<dbReference type="SUPFAM" id="SSF55785">
    <property type="entry name" value="PYP-like sensor domain (PAS domain)"/>
    <property type="match status" value="1"/>
</dbReference>
<dbReference type="SMART" id="SM00091">
    <property type="entry name" value="PAS"/>
    <property type="match status" value="1"/>
</dbReference>
<keyword evidence="13" id="KW-0157">Chromophore</keyword>
<dbReference type="InterPro" id="IPR036890">
    <property type="entry name" value="HATPase_C_sf"/>
</dbReference>
<dbReference type="InterPro" id="IPR000014">
    <property type="entry name" value="PAS"/>
</dbReference>
<dbReference type="EC" id="2.7.13.3" evidence="2"/>
<keyword evidence="14" id="KW-0843">Virulence</keyword>
<organism evidence="20 21">
    <name type="scientific">Sabulicella glaciei</name>
    <dbReference type="NCBI Taxonomy" id="2984948"/>
    <lineage>
        <taxon>Bacteria</taxon>
        <taxon>Pseudomonadati</taxon>
        <taxon>Pseudomonadota</taxon>
        <taxon>Alphaproteobacteria</taxon>
        <taxon>Acetobacterales</taxon>
        <taxon>Acetobacteraceae</taxon>
        <taxon>Sabulicella</taxon>
    </lineage>
</organism>
<keyword evidence="3" id="KW-0600">Photoreceptor protein</keyword>
<keyword evidence="5" id="KW-0716">Sensory transduction</keyword>
<keyword evidence="15" id="KW-0675">Receptor</keyword>
<keyword evidence="17" id="KW-0812">Transmembrane</keyword>
<dbReference type="EMBL" id="JAPFQI010000001">
    <property type="protein sequence ID" value="MCW8084260.1"/>
    <property type="molecule type" value="Genomic_DNA"/>
</dbReference>
<dbReference type="InterPro" id="IPR035965">
    <property type="entry name" value="PAS-like_dom_sf"/>
</dbReference>
<dbReference type="RefSeq" id="WP_301587867.1">
    <property type="nucleotide sequence ID" value="NZ_JAPFQI010000001.1"/>
</dbReference>
<dbReference type="CDD" id="cd00130">
    <property type="entry name" value="PAS"/>
    <property type="match status" value="1"/>
</dbReference>
<evidence type="ECO:0000256" key="8">
    <source>
        <dbReference type="ARBA" id="ARBA00022679"/>
    </source>
</evidence>
<evidence type="ECO:0000259" key="19">
    <source>
        <dbReference type="PROSITE" id="PS50113"/>
    </source>
</evidence>
<evidence type="ECO:0000256" key="2">
    <source>
        <dbReference type="ARBA" id="ARBA00012438"/>
    </source>
</evidence>
<keyword evidence="10" id="KW-0547">Nucleotide-binding</keyword>
<evidence type="ECO:0000256" key="12">
    <source>
        <dbReference type="ARBA" id="ARBA00022840"/>
    </source>
</evidence>
<evidence type="ECO:0000256" key="1">
    <source>
        <dbReference type="ARBA" id="ARBA00000085"/>
    </source>
</evidence>
<sequence length="699" mass="75367">MRRSFSLRLHLMGLVAAVLVPSLIAGGTAAWRLASSYSEAFEERLQDTASALALFVESEIGTYRTIANALALSPMAEGEDLSAFREWARSLTEPLGSWVVVHEMQPLIRRLLNTATADDAVLATGPGPMTSRALGQALETRQVAVSDFIVGGATGRPIVVVAAPVIRDGKVTRIVSVPVDLVRLSERLRARAPGGEAFASVADSGGRIVARSRNHQQLLGMLPPSRSVPEAARRQRVFEAPASDGGRAIFSGQNIGSLPGWTLVVAEPHARYLASWLTPFLTLLAGGLAAVLLGVAAAAWVANRITRPVQAMMQRAGTVADRPDREKRPPPPPIVPGVLEFERLQDATERAELALDERALEYQAIFDTAAAGVAEVDATTLRYARVNRRFCEIVGREEAELVGRLVPDDLVHPEDRGRTPAAVALRKRRAIQVEGRVLRPDGKLTWVRASASVILERGTGRPLRILTILQDVTERRQAEEARALLAGEVDHRAKNALAIVLAAVRLTPRTEMEAYARAIEGRVAALARTHTLLAEARWTGADLQALVEGELAPFLVPSAGPQPRARVSGPELVVAAEAAQTISLLLHELATNATKHGALSVPGGFVEVSWERDDAASMLRLRWAERNGPPVEKPKRQGFGTQVINRLVEAQRNGMVERHWEPEGFTCVVTMGFGKPPAKPAPPSQPQDVPRPKEPAGVG</sequence>
<evidence type="ECO:0000256" key="5">
    <source>
        <dbReference type="ARBA" id="ARBA00022606"/>
    </source>
</evidence>
<dbReference type="PROSITE" id="PS50112">
    <property type="entry name" value="PAS"/>
    <property type="match status" value="1"/>
</dbReference>
<dbReference type="CDD" id="cd18773">
    <property type="entry name" value="PDC1_HK_sensor"/>
    <property type="match status" value="1"/>
</dbReference>
<dbReference type="InterPro" id="IPR011102">
    <property type="entry name" value="Sig_transdc_His_kinase_HWE"/>
</dbReference>
<feature type="domain" description="PAS" evidence="18">
    <location>
        <begin position="358"/>
        <end position="416"/>
    </location>
</feature>
<evidence type="ECO:0000256" key="3">
    <source>
        <dbReference type="ARBA" id="ARBA00022543"/>
    </source>
</evidence>
<dbReference type="InterPro" id="IPR013655">
    <property type="entry name" value="PAS_fold_3"/>
</dbReference>
<dbReference type="Gene3D" id="3.30.450.20">
    <property type="entry name" value="PAS domain"/>
    <property type="match status" value="1"/>
</dbReference>
<dbReference type="SMART" id="SM00911">
    <property type="entry name" value="HWE_HK"/>
    <property type="match status" value="1"/>
</dbReference>
<evidence type="ECO:0000256" key="15">
    <source>
        <dbReference type="ARBA" id="ARBA00023170"/>
    </source>
</evidence>
<keyword evidence="8" id="KW-0808">Transferase</keyword>
<dbReference type="InterPro" id="IPR000700">
    <property type="entry name" value="PAS-assoc_C"/>
</dbReference>
<dbReference type="InterPro" id="IPR001610">
    <property type="entry name" value="PAC"/>
</dbReference>
<proteinExistence type="predicted"/>
<reference evidence="20 21" key="1">
    <citation type="submission" date="2022-10" db="EMBL/GenBank/DDBJ databases">
        <title>Roseococcus glaciei nov., sp. nov., isolated from glacier.</title>
        <authorList>
            <person name="Liu Q."/>
            <person name="Xin Y.-H."/>
        </authorList>
    </citation>
    <scope>NUCLEOTIDE SEQUENCE [LARGE SCALE GENOMIC DNA]</scope>
    <source>
        <strain evidence="20 21">MDT2-1-1</strain>
    </source>
</reference>
<feature type="compositionally biased region" description="Basic and acidic residues" evidence="16">
    <location>
        <begin position="690"/>
        <end position="699"/>
    </location>
</feature>
<keyword evidence="6" id="KW-0285">Flavoprotein</keyword>
<evidence type="ECO:0000313" key="20">
    <source>
        <dbReference type="EMBL" id="MCW8084260.1"/>
    </source>
</evidence>
<evidence type="ECO:0000256" key="6">
    <source>
        <dbReference type="ARBA" id="ARBA00022630"/>
    </source>
</evidence>
<keyword evidence="21" id="KW-1185">Reference proteome</keyword>
<feature type="region of interest" description="Disordered" evidence="16">
    <location>
        <begin position="673"/>
        <end position="699"/>
    </location>
</feature>
<dbReference type="PANTHER" id="PTHR41523">
    <property type="entry name" value="TWO-COMPONENT SYSTEM SENSOR PROTEIN"/>
    <property type="match status" value="1"/>
</dbReference>
<dbReference type="SMART" id="SM00086">
    <property type="entry name" value="PAC"/>
    <property type="match status" value="1"/>
</dbReference>
<dbReference type="Pfam" id="PF07536">
    <property type="entry name" value="HWE_HK"/>
    <property type="match status" value="1"/>
</dbReference>
<keyword evidence="17" id="KW-0472">Membrane</keyword>
<keyword evidence="11" id="KW-0418">Kinase</keyword>
<keyword evidence="9" id="KW-0677">Repeat</keyword>
<keyword evidence="7" id="KW-0288">FMN</keyword>
<evidence type="ECO:0000256" key="17">
    <source>
        <dbReference type="SAM" id="Phobius"/>
    </source>
</evidence>
<dbReference type="Pfam" id="PF08447">
    <property type="entry name" value="PAS_3"/>
    <property type="match status" value="1"/>
</dbReference>
<dbReference type="NCBIfam" id="TIGR00229">
    <property type="entry name" value="sensory_box"/>
    <property type="match status" value="1"/>
</dbReference>
<dbReference type="Gene3D" id="3.30.565.10">
    <property type="entry name" value="Histidine kinase-like ATPase, C-terminal domain"/>
    <property type="match status" value="1"/>
</dbReference>
<comment type="caution">
    <text evidence="20">The sequence shown here is derived from an EMBL/GenBank/DDBJ whole genome shotgun (WGS) entry which is preliminary data.</text>
</comment>
<evidence type="ECO:0000256" key="11">
    <source>
        <dbReference type="ARBA" id="ARBA00022777"/>
    </source>
</evidence>